<dbReference type="PANTHER" id="PTHR34580:SF1">
    <property type="entry name" value="PROTEIN PAFC"/>
    <property type="match status" value="1"/>
</dbReference>
<evidence type="ECO:0000259" key="3">
    <source>
        <dbReference type="Pfam" id="PF25583"/>
    </source>
</evidence>
<name>A0A2I1PDV5_9MICO</name>
<dbReference type="PIRSF" id="PIRSF016838">
    <property type="entry name" value="PafC"/>
    <property type="match status" value="1"/>
</dbReference>
<dbReference type="Pfam" id="PF13280">
    <property type="entry name" value="WYL"/>
    <property type="match status" value="1"/>
</dbReference>
<proteinExistence type="predicted"/>
<comment type="caution">
    <text evidence="4">The sequence shown here is derived from an EMBL/GenBank/DDBJ whole genome shotgun (WGS) entry which is preliminary data.</text>
</comment>
<dbReference type="InterPro" id="IPR043839">
    <property type="entry name" value="PafC_HTH"/>
</dbReference>
<evidence type="ECO:0000313" key="4">
    <source>
        <dbReference type="EMBL" id="PKZ42805.1"/>
    </source>
</evidence>
<evidence type="ECO:0000313" key="5">
    <source>
        <dbReference type="Proteomes" id="UP000234206"/>
    </source>
</evidence>
<dbReference type="RefSeq" id="WP_101848941.1">
    <property type="nucleotide sequence ID" value="NZ_PKIZ01000001.1"/>
</dbReference>
<dbReference type="InterPro" id="IPR057727">
    <property type="entry name" value="WCX_dom"/>
</dbReference>
<evidence type="ECO:0000259" key="1">
    <source>
        <dbReference type="Pfam" id="PF13280"/>
    </source>
</evidence>
<reference evidence="4 5" key="1">
    <citation type="submission" date="2017-12" db="EMBL/GenBank/DDBJ databases">
        <title>Phylogenetic diversity of female urinary microbiome.</title>
        <authorList>
            <person name="Thomas-White K."/>
            <person name="Wolfe A.J."/>
        </authorList>
    </citation>
    <scope>NUCLEOTIDE SEQUENCE [LARGE SCALE GENOMIC DNA]</scope>
    <source>
        <strain evidence="4 5">UMB1298</strain>
    </source>
</reference>
<dbReference type="AlphaFoldDB" id="A0A2I1PDV5"/>
<organism evidence="4 5">
    <name type="scientific">Kytococcus schroeteri</name>
    <dbReference type="NCBI Taxonomy" id="138300"/>
    <lineage>
        <taxon>Bacteria</taxon>
        <taxon>Bacillati</taxon>
        <taxon>Actinomycetota</taxon>
        <taxon>Actinomycetes</taxon>
        <taxon>Micrococcales</taxon>
        <taxon>Kytococcaceae</taxon>
        <taxon>Kytococcus</taxon>
    </lineage>
</organism>
<dbReference type="InterPro" id="IPR051534">
    <property type="entry name" value="CBASS_pafABC_assoc_protein"/>
</dbReference>
<feature type="domain" description="WCX" evidence="3">
    <location>
        <begin position="245"/>
        <end position="323"/>
    </location>
</feature>
<dbReference type="InterPro" id="IPR028349">
    <property type="entry name" value="PafC-like"/>
</dbReference>
<keyword evidence="5" id="KW-1185">Reference proteome</keyword>
<gene>
    <name evidence="4" type="ORF">CYJ76_00695</name>
</gene>
<dbReference type="EMBL" id="PKIZ01000001">
    <property type="protein sequence ID" value="PKZ42805.1"/>
    <property type="molecule type" value="Genomic_DNA"/>
</dbReference>
<protein>
    <submittedName>
        <fullName evidence="4">WYL domain-containing protein</fullName>
    </submittedName>
</protein>
<dbReference type="Pfam" id="PF19187">
    <property type="entry name" value="HTH_PafC"/>
    <property type="match status" value="1"/>
</dbReference>
<dbReference type="OrthoDB" id="3268930at2"/>
<accession>A0A2I1PDV5</accession>
<dbReference type="Pfam" id="PF25583">
    <property type="entry name" value="WCX"/>
    <property type="match status" value="1"/>
</dbReference>
<evidence type="ECO:0000259" key="2">
    <source>
        <dbReference type="Pfam" id="PF19187"/>
    </source>
</evidence>
<feature type="domain" description="WYL" evidence="1">
    <location>
        <begin position="150"/>
        <end position="217"/>
    </location>
</feature>
<feature type="domain" description="PafC HTH" evidence="2">
    <location>
        <begin position="9"/>
        <end position="122"/>
    </location>
</feature>
<sequence length="336" mass="35809">MAAESATARLERLLEMVPWLLHRQGVEIEEAAATFGVTPASLERDLQLVFLCGLPGRMPDDLIDAQWDHGHVYLRNADTIARPLRLGADEATALVAGLRALAGAPGLGEDDRARAEELATRIAEAAGPLRPVVEGTVVHEASAPTDEELAARLRDAVRNRRLVRLEHVAHGRDEATSREVSPMRVVAVDGQTYLEAWCHTAGDVRLFRLDRIAAAEVLDADGTPPAQAEPKDLGAGAYTGGPDDTEVVLDLSAEADWVAEYYGGQDGAEDGGLGPVPQGRRRVVVRAADPAWVTRLVWSTGGAVQVVAPETLLTAVSQGASRAVAQLSSGVRRTVR</sequence>
<dbReference type="Proteomes" id="UP000234206">
    <property type="component" value="Unassembled WGS sequence"/>
</dbReference>
<dbReference type="PROSITE" id="PS52050">
    <property type="entry name" value="WYL"/>
    <property type="match status" value="1"/>
</dbReference>
<dbReference type="InterPro" id="IPR026881">
    <property type="entry name" value="WYL_dom"/>
</dbReference>
<dbReference type="PANTHER" id="PTHR34580">
    <property type="match status" value="1"/>
</dbReference>